<name>A0A076MVF0_AMYME</name>
<dbReference type="PATRIC" id="fig|1068978.7.peg.4934"/>
<proteinExistence type="predicted"/>
<dbReference type="PANTHER" id="PTHR41700">
    <property type="entry name" value="GCN5-RELATED N-ACETYLTRANSFERASE"/>
    <property type="match status" value="1"/>
</dbReference>
<evidence type="ECO:0000313" key="1">
    <source>
        <dbReference type="EMBL" id="AIJ24684.1"/>
    </source>
</evidence>
<keyword evidence="2" id="KW-1185">Reference proteome</keyword>
<dbReference type="EMBL" id="CP009110">
    <property type="protein sequence ID" value="AIJ24684.1"/>
    <property type="molecule type" value="Genomic_DNA"/>
</dbReference>
<keyword evidence="1" id="KW-0808">Transferase</keyword>
<dbReference type="InterPro" id="IPR016181">
    <property type="entry name" value="Acyl_CoA_acyltransferase"/>
</dbReference>
<reference evidence="1 2" key="1">
    <citation type="submission" date="2014-07" db="EMBL/GenBank/DDBJ databases">
        <title>Whole Genome Sequence of the Amycolatopsis methanolica 239.</title>
        <authorList>
            <person name="Tang B."/>
        </authorList>
    </citation>
    <scope>NUCLEOTIDE SEQUENCE [LARGE SCALE GENOMIC DNA]</scope>
    <source>
        <strain evidence="1 2">239</strain>
    </source>
</reference>
<organism evidence="1 2">
    <name type="scientific">Amycolatopsis methanolica 239</name>
    <dbReference type="NCBI Taxonomy" id="1068978"/>
    <lineage>
        <taxon>Bacteria</taxon>
        <taxon>Bacillati</taxon>
        <taxon>Actinomycetota</taxon>
        <taxon>Actinomycetes</taxon>
        <taxon>Pseudonocardiales</taxon>
        <taxon>Pseudonocardiaceae</taxon>
        <taxon>Amycolatopsis</taxon>
        <taxon>Amycolatopsis methanolica group</taxon>
    </lineage>
</organism>
<protein>
    <submittedName>
        <fullName evidence="1">GCN5-related N-acetyltransferase</fullName>
    </submittedName>
</protein>
<accession>A0A076MVF0</accession>
<dbReference type="InterPro" id="IPR038764">
    <property type="entry name" value="GNAT_N_AcTrfase_prd"/>
</dbReference>
<sequence length="254" mass="27219">MACVQRPGVRSDGLVVRNLDSAALQLQAAALYRRVFAYDEPDVGLSPPLLATLLRNGGSAIGITGPGDELLAFAYGLPASDDTGVYHYSQAAVVAPSSQGLGLGRLLKHAQADAVRAAGMRFMRWSYDPLLSRNAHFNLSVLGAVGRWYVDDYFFRQGSDRVIVEWDLTAAEAPATPPQPDRVPAPASWGRAWREGDRRWLPIPADPAAATPALRSAVRAGFHEFLGEGLAAVACVRCTGDTSAYLFAEHRSAA</sequence>
<dbReference type="Proteomes" id="UP000062973">
    <property type="component" value="Chromosome"/>
</dbReference>
<dbReference type="HOGENOM" id="CLU_1004208_0_0_11"/>
<dbReference type="PANTHER" id="PTHR41700:SF1">
    <property type="entry name" value="N-ACETYLTRANSFERASE DOMAIN-CONTAINING PROTEIN"/>
    <property type="match status" value="1"/>
</dbReference>
<dbReference type="eggNOG" id="COG3375">
    <property type="taxonomic scope" value="Bacteria"/>
</dbReference>
<gene>
    <name evidence="1" type="ORF">AMETH_4592</name>
</gene>
<dbReference type="GO" id="GO:0016740">
    <property type="term" value="F:transferase activity"/>
    <property type="evidence" value="ECO:0007669"/>
    <property type="project" value="UniProtKB-KW"/>
</dbReference>
<evidence type="ECO:0000313" key="2">
    <source>
        <dbReference type="Proteomes" id="UP000062973"/>
    </source>
</evidence>
<dbReference type="STRING" id="1068978.AMETH_4592"/>
<dbReference type="Gene3D" id="3.40.630.30">
    <property type="match status" value="1"/>
</dbReference>
<dbReference type="AlphaFoldDB" id="A0A076MVF0"/>
<dbReference type="SUPFAM" id="SSF55729">
    <property type="entry name" value="Acyl-CoA N-acyltransferases (Nat)"/>
    <property type="match status" value="1"/>
</dbReference>
<dbReference type="KEGG" id="amq:AMETH_4592"/>